<dbReference type="RefSeq" id="WP_052154316.1">
    <property type="nucleotide sequence ID" value="NZ_JACEIP010000031.1"/>
</dbReference>
<dbReference type="PANTHER" id="PTHR40053:SF1">
    <property type="entry name" value="SPORULATION-CONTROL PROTEIN SPO0M"/>
    <property type="match status" value="1"/>
</dbReference>
<proteinExistence type="predicted"/>
<dbReference type="Pfam" id="PF07070">
    <property type="entry name" value="Spo0M"/>
    <property type="match status" value="1"/>
</dbReference>
<evidence type="ECO:0000313" key="2">
    <source>
        <dbReference type="Proteomes" id="UP000530514"/>
    </source>
</evidence>
<dbReference type="AlphaFoldDB" id="A0A7W2AJC5"/>
<reference evidence="1 2" key="1">
    <citation type="submission" date="2020-07" db="EMBL/GenBank/DDBJ databases">
        <authorList>
            <person name="Feng H."/>
        </authorList>
    </citation>
    <scope>NUCLEOTIDE SEQUENCE [LARGE SCALE GENOMIC DNA]</scope>
    <source>
        <strain evidence="2">s-11</strain>
    </source>
</reference>
<organism evidence="1 2">
    <name type="scientific">Thermoactinomyces daqus</name>
    <dbReference type="NCBI Taxonomy" id="1329516"/>
    <lineage>
        <taxon>Bacteria</taxon>
        <taxon>Bacillati</taxon>
        <taxon>Bacillota</taxon>
        <taxon>Bacilli</taxon>
        <taxon>Bacillales</taxon>
        <taxon>Thermoactinomycetaceae</taxon>
        <taxon>Thermoactinomyces</taxon>
    </lineage>
</organism>
<dbReference type="EMBL" id="JACEIP010000031">
    <property type="protein sequence ID" value="MBA4544200.1"/>
    <property type="molecule type" value="Genomic_DNA"/>
</dbReference>
<name>A0A7W2AJC5_9BACL</name>
<dbReference type="OrthoDB" id="2351239at2"/>
<dbReference type="PANTHER" id="PTHR40053">
    <property type="entry name" value="SPORULATION-CONTROL PROTEIN SPO0M"/>
    <property type="match status" value="1"/>
</dbReference>
<keyword evidence="2" id="KW-1185">Reference proteome</keyword>
<gene>
    <name evidence="1" type="ORF">H1164_15160</name>
</gene>
<evidence type="ECO:0000313" key="1">
    <source>
        <dbReference type="EMBL" id="MBA4544200.1"/>
    </source>
</evidence>
<accession>A0A7W2AJC5</accession>
<protein>
    <submittedName>
        <fullName evidence="1">Sporulation protein</fullName>
    </submittedName>
</protein>
<comment type="caution">
    <text evidence="1">The sequence shown here is derived from an EMBL/GenBank/DDBJ whole genome shotgun (WGS) entry which is preliminary data.</text>
</comment>
<dbReference type="Proteomes" id="UP000530514">
    <property type="component" value="Unassembled WGS sequence"/>
</dbReference>
<sequence>MNLFKPLASLGIGSARVDTNLAENQFQAGDTVRGTVWIRGGQTTQQIEDIYLYLVITLLKQNKKTKHVLSKFKLSHAFLIQPGEVKEIPFQIQLPLYTPMSTGGYPIHLKTDVEIKMAVDPTDEDKIEVFPHPLVQKLLKQIEDAEFILYQIYNVYDKEQKPHSFAQVYCFRPTGRYHGYIDELNVSFNMTQTHIQMDLEMIRSSQSFFTSLKWEYNNPDSVLYINDQQTMSDPLNKIKEILNRKAF</sequence>
<dbReference type="InterPro" id="IPR009776">
    <property type="entry name" value="Spore_0_M"/>
</dbReference>